<dbReference type="AlphaFoldDB" id="A0A7G9A9Z9"/>
<evidence type="ECO:0000313" key="1">
    <source>
        <dbReference type="EMBL" id="QNL33578.1"/>
    </source>
</evidence>
<protein>
    <submittedName>
        <fullName evidence="1">Uncharacterized protein</fullName>
    </submittedName>
</protein>
<name>A0A7G9A9Z9_ECOLX</name>
<sequence>MEEHSHQNCSFSLASIGLKHQDSTPLISYQWLPPVAIRRVFPGWIQVLSYWNRRGSRTKRGVRAYRGPLGKRKLSYAKRIFCTDGYRLNVTCES</sequence>
<reference evidence="1" key="1">
    <citation type="submission" date="2020-03" db="EMBL/GenBank/DDBJ databases">
        <title>Comparative analysis of multidrug resistant Escherichia coli ST216 isolates from silver gulls in Australia.</title>
        <authorList>
            <person name="Tarabai H."/>
            <person name="Wyrsch E.R."/>
            <person name="Bitar I."/>
            <person name="Djordjevic S.P."/>
            <person name="Dolejska M."/>
        </authorList>
    </citation>
    <scope>NUCLEOTIDE SEQUENCE</scope>
    <source>
        <strain evidence="1">CE1681</strain>
        <plasmid evidence="1">pCE1681-D</plasmid>
    </source>
</reference>
<organism evidence="1">
    <name type="scientific">Escherichia coli</name>
    <dbReference type="NCBI Taxonomy" id="562"/>
    <lineage>
        <taxon>Bacteria</taxon>
        <taxon>Pseudomonadati</taxon>
        <taxon>Pseudomonadota</taxon>
        <taxon>Gammaproteobacteria</taxon>
        <taxon>Enterobacterales</taxon>
        <taxon>Enterobacteriaceae</taxon>
        <taxon>Escherichia</taxon>
    </lineage>
</organism>
<dbReference type="EMBL" id="MT180433">
    <property type="protein sequence ID" value="QNL33578.1"/>
    <property type="molecule type" value="Genomic_DNA"/>
</dbReference>
<accession>A0A7G9A9Z9</accession>
<proteinExistence type="predicted"/>
<keyword evidence="1" id="KW-0614">Plasmid</keyword>
<geneLocation type="plasmid" evidence="1">
    <name>pCE1681-D</name>
</geneLocation>